<feature type="active site" description="Proton acceptor" evidence="4">
    <location>
        <position position="77"/>
    </location>
</feature>
<proteinExistence type="inferred from homology"/>
<gene>
    <name evidence="5" type="ORF">C8D97_11029</name>
</gene>
<comment type="subcellular location">
    <subcellularLocation>
        <location evidence="4">Cytoplasm</location>
    </subcellularLocation>
</comment>
<dbReference type="RefSeq" id="WP_109764357.1">
    <property type="nucleotide sequence ID" value="NZ_QGGU01000010.1"/>
</dbReference>
<evidence type="ECO:0000256" key="1">
    <source>
        <dbReference type="ARBA" id="ARBA00001968"/>
    </source>
</evidence>
<dbReference type="InterPro" id="IPR003697">
    <property type="entry name" value="Maf-like"/>
</dbReference>
<dbReference type="EC" id="3.6.1.9" evidence="4"/>
<dbReference type="GO" id="GO:0009117">
    <property type="term" value="P:nucleotide metabolic process"/>
    <property type="evidence" value="ECO:0007669"/>
    <property type="project" value="UniProtKB-KW"/>
</dbReference>
<dbReference type="AlphaFoldDB" id="A0A316G0E7"/>
<protein>
    <recommendedName>
        <fullName evidence="4">dTTP/UTP pyrophosphatase</fullName>
        <shortName evidence="4">dTTPase/UTPase</shortName>
        <ecNumber evidence="4">3.6.1.9</ecNumber>
    </recommendedName>
    <alternativeName>
        <fullName evidence="4">Nucleoside triphosphate pyrophosphatase</fullName>
    </alternativeName>
    <alternativeName>
        <fullName evidence="4">Nucleotide pyrophosphatase</fullName>
        <shortName evidence="4">Nucleotide PPase</shortName>
    </alternativeName>
</protein>
<comment type="cofactor">
    <cofactor evidence="1 4">
        <name>a divalent metal cation</name>
        <dbReference type="ChEBI" id="CHEBI:60240"/>
    </cofactor>
</comment>
<comment type="similarity">
    <text evidence="4">Belongs to the Maf family. YhdE subfamily.</text>
</comment>
<comment type="caution">
    <text evidence="5">The sequence shown here is derived from an EMBL/GenBank/DDBJ whole genome shotgun (WGS) entry which is preliminary data.</text>
</comment>
<keyword evidence="2 4" id="KW-0378">Hydrolase</keyword>
<dbReference type="CDD" id="cd00555">
    <property type="entry name" value="Maf"/>
    <property type="match status" value="1"/>
</dbReference>
<keyword evidence="4" id="KW-0963">Cytoplasm</keyword>
<evidence type="ECO:0000313" key="6">
    <source>
        <dbReference type="Proteomes" id="UP000245790"/>
    </source>
</evidence>
<name>A0A316G0E7_9GAMM</name>
<evidence type="ECO:0000256" key="2">
    <source>
        <dbReference type="ARBA" id="ARBA00022801"/>
    </source>
</evidence>
<feature type="site" description="Important for substrate specificity" evidence="4">
    <location>
        <position position="160"/>
    </location>
</feature>
<dbReference type="GO" id="GO:0036218">
    <property type="term" value="F:dTTP diphosphatase activity"/>
    <property type="evidence" value="ECO:0007669"/>
    <property type="project" value="RHEA"/>
</dbReference>
<feature type="site" description="Important for substrate specificity" evidence="4">
    <location>
        <position position="78"/>
    </location>
</feature>
<evidence type="ECO:0000256" key="4">
    <source>
        <dbReference type="HAMAP-Rule" id="MF_00528"/>
    </source>
</evidence>
<dbReference type="OrthoDB" id="9807767at2"/>
<comment type="catalytic activity">
    <reaction evidence="4">
        <text>UTP + H2O = UMP + diphosphate + H(+)</text>
        <dbReference type="Rhea" id="RHEA:29395"/>
        <dbReference type="ChEBI" id="CHEBI:15377"/>
        <dbReference type="ChEBI" id="CHEBI:15378"/>
        <dbReference type="ChEBI" id="CHEBI:33019"/>
        <dbReference type="ChEBI" id="CHEBI:46398"/>
        <dbReference type="ChEBI" id="CHEBI:57865"/>
        <dbReference type="EC" id="3.6.1.9"/>
    </reaction>
</comment>
<dbReference type="Gene3D" id="3.90.950.10">
    <property type="match status" value="1"/>
</dbReference>
<dbReference type="PIRSF" id="PIRSF006305">
    <property type="entry name" value="Maf"/>
    <property type="match status" value="1"/>
</dbReference>
<dbReference type="SUPFAM" id="SSF52972">
    <property type="entry name" value="ITPase-like"/>
    <property type="match status" value="1"/>
</dbReference>
<dbReference type="PANTHER" id="PTHR43213">
    <property type="entry name" value="BIFUNCTIONAL DTTP/UTP PYROPHOSPHATASE/METHYLTRANSFERASE PROTEIN-RELATED"/>
    <property type="match status" value="1"/>
</dbReference>
<reference evidence="5 6" key="1">
    <citation type="submission" date="2018-05" db="EMBL/GenBank/DDBJ databases">
        <title>Genomic Encyclopedia of Type Strains, Phase IV (KMG-IV): sequencing the most valuable type-strain genomes for metagenomic binning, comparative biology and taxonomic classification.</title>
        <authorList>
            <person name="Goeker M."/>
        </authorList>
    </citation>
    <scope>NUCLEOTIDE SEQUENCE [LARGE SCALE GENOMIC DNA]</scope>
    <source>
        <strain evidence="5 6">DSM 25350</strain>
    </source>
</reference>
<feature type="site" description="Important for substrate specificity" evidence="4">
    <location>
        <position position="17"/>
    </location>
</feature>
<dbReference type="InterPro" id="IPR029001">
    <property type="entry name" value="ITPase-like_fam"/>
</dbReference>
<evidence type="ECO:0000256" key="3">
    <source>
        <dbReference type="ARBA" id="ARBA00023080"/>
    </source>
</evidence>
<comment type="caution">
    <text evidence="4">Lacks conserved residue(s) required for the propagation of feature annotation.</text>
</comment>
<sequence>MTPLSFNKVCLASQSPRRRQLLEQIGVEFDVQPADIDESVHNGELPQQYVERVTKAKASAIWSSPNYGRNYPVMASDTAVVVDQKILGKPQTRADGLDMLALLSGRSHQVVSGVGLLYQDRFGYRSSVTDVHFRTLTEADMHNYWSTGEGLDKAGCYGIQGLAASFIDNITGSFSGVMGLPLYETSELLTEFSVHFWLNRPTA</sequence>
<comment type="catalytic activity">
    <reaction evidence="4">
        <text>dTTP + H2O = dTMP + diphosphate + H(+)</text>
        <dbReference type="Rhea" id="RHEA:28534"/>
        <dbReference type="ChEBI" id="CHEBI:15377"/>
        <dbReference type="ChEBI" id="CHEBI:15378"/>
        <dbReference type="ChEBI" id="CHEBI:33019"/>
        <dbReference type="ChEBI" id="CHEBI:37568"/>
        <dbReference type="ChEBI" id="CHEBI:63528"/>
        <dbReference type="EC" id="3.6.1.9"/>
    </reaction>
</comment>
<dbReference type="HAMAP" id="MF_00528">
    <property type="entry name" value="Maf"/>
    <property type="match status" value="1"/>
</dbReference>
<keyword evidence="6" id="KW-1185">Reference proteome</keyword>
<dbReference type="EMBL" id="QGGU01000010">
    <property type="protein sequence ID" value="PWK47817.1"/>
    <property type="molecule type" value="Genomic_DNA"/>
</dbReference>
<keyword evidence="3 4" id="KW-0546">Nucleotide metabolism</keyword>
<comment type="function">
    <text evidence="4">Nucleoside triphosphate pyrophosphatase that hydrolyzes dTTP and UTP. May have a dual role in cell division arrest and in preventing the incorporation of modified nucleotides into cellular nucleic acids.</text>
</comment>
<accession>A0A316G0E7</accession>
<organism evidence="5 6">
    <name type="scientific">Pleionea mediterranea</name>
    <dbReference type="NCBI Taxonomy" id="523701"/>
    <lineage>
        <taxon>Bacteria</taxon>
        <taxon>Pseudomonadati</taxon>
        <taxon>Pseudomonadota</taxon>
        <taxon>Gammaproteobacteria</taxon>
        <taxon>Oceanospirillales</taxon>
        <taxon>Pleioneaceae</taxon>
        <taxon>Pleionea</taxon>
    </lineage>
</organism>
<evidence type="ECO:0000313" key="5">
    <source>
        <dbReference type="EMBL" id="PWK47817.1"/>
    </source>
</evidence>
<dbReference type="GO" id="GO:0005737">
    <property type="term" value="C:cytoplasm"/>
    <property type="evidence" value="ECO:0007669"/>
    <property type="project" value="UniProtKB-SubCell"/>
</dbReference>
<dbReference type="NCBIfam" id="TIGR00172">
    <property type="entry name" value="maf"/>
    <property type="match status" value="1"/>
</dbReference>
<dbReference type="Pfam" id="PF02545">
    <property type="entry name" value="Maf"/>
    <property type="match status" value="1"/>
</dbReference>
<dbReference type="Proteomes" id="UP000245790">
    <property type="component" value="Unassembled WGS sequence"/>
</dbReference>
<dbReference type="PANTHER" id="PTHR43213:SF5">
    <property type="entry name" value="BIFUNCTIONAL DTTP_UTP PYROPHOSPHATASE_METHYLTRANSFERASE PROTEIN-RELATED"/>
    <property type="match status" value="1"/>
</dbReference>
<dbReference type="GO" id="GO:0036221">
    <property type="term" value="F:UTP diphosphatase activity"/>
    <property type="evidence" value="ECO:0007669"/>
    <property type="project" value="RHEA"/>
</dbReference>